<dbReference type="InterPro" id="IPR045101">
    <property type="entry name" value="PTP_PTEN"/>
</dbReference>
<keyword evidence="9" id="KW-1185">Reference proteome</keyword>
<dbReference type="GO" id="GO:0005829">
    <property type="term" value="C:cytosol"/>
    <property type="evidence" value="ECO:0007669"/>
    <property type="project" value="TreeGrafter"/>
</dbReference>
<dbReference type="InterPro" id="IPR014020">
    <property type="entry name" value="Tensin_C2-dom"/>
</dbReference>
<dbReference type="PANTHER" id="PTHR12305:SF60">
    <property type="entry name" value="PHOSPHATIDYLINOSITOL 3,4,5-TRISPHOSPHATE 3-PHOSPHATASE TPTE2-RELATED"/>
    <property type="match status" value="1"/>
</dbReference>
<keyword evidence="4" id="KW-0443">Lipid metabolism</keyword>
<dbReference type="InterPro" id="IPR016130">
    <property type="entry name" value="Tyr_Pase_AS"/>
</dbReference>
<sequence>MLPTVYLRKWVSKKRKRFIANGFDLDLSYISERIIAMGYPAEHMMDVMYRNPMWQVQKLLETRHRNHYKVYNLCSELSYDASNFGGRVEVLPFDDYHAPPLSLVKLFCESVSEWLDSDPENVVVVHCKAGKGRTGLMVCSYLVYLGMTAEEALRHYATRRMHNGEGISIASQRRYVGYFSQILSSPRNGCALPEVKVPEKVTRNLRRVRLYDTLNADRIDFMVAQLEECDGQVYSPALKIGQGTCMALAKGQHFQRTVSPRYYFSDVYDDDGDYDQDCDESWRVKGPRVVVQMDTEKDVHKKTYLDHYFETPLPVRGDIRLTFFDKNGGRLFYTCFNTAFLGNGILQLSRSELDKLGRRAKAICGPSFCVELLFGPQRNTMLRHDDCSP</sequence>
<dbReference type="InterPro" id="IPR000387">
    <property type="entry name" value="Tyr_Pase_dom"/>
</dbReference>
<reference evidence="8 9" key="1">
    <citation type="journal article" date="2018" name="Cell">
        <title>The Chara Genome: Secondary Complexity and Implications for Plant Terrestrialization.</title>
        <authorList>
            <person name="Nishiyama T."/>
            <person name="Sakayama H."/>
            <person name="Vries J.D."/>
            <person name="Buschmann H."/>
            <person name="Saint-Marcoux D."/>
            <person name="Ullrich K.K."/>
            <person name="Haas F.B."/>
            <person name="Vanderstraeten L."/>
            <person name="Becker D."/>
            <person name="Lang D."/>
            <person name="Vosolsobe S."/>
            <person name="Rombauts S."/>
            <person name="Wilhelmsson P.K.I."/>
            <person name="Janitza P."/>
            <person name="Kern R."/>
            <person name="Heyl A."/>
            <person name="Rumpler F."/>
            <person name="Villalobos L.I.A.C."/>
            <person name="Clay J.M."/>
            <person name="Skokan R."/>
            <person name="Toyoda A."/>
            <person name="Suzuki Y."/>
            <person name="Kagoshima H."/>
            <person name="Schijlen E."/>
            <person name="Tajeshwar N."/>
            <person name="Catarino B."/>
            <person name="Hetherington A.J."/>
            <person name="Saltykova A."/>
            <person name="Bonnot C."/>
            <person name="Breuninger H."/>
            <person name="Symeonidi A."/>
            <person name="Radhakrishnan G.V."/>
            <person name="Van Nieuwerburgh F."/>
            <person name="Deforce D."/>
            <person name="Chang C."/>
            <person name="Karol K.G."/>
            <person name="Hedrich R."/>
            <person name="Ulvskov P."/>
            <person name="Glockner G."/>
            <person name="Delwiche C.F."/>
            <person name="Petrasek J."/>
            <person name="Van de Peer Y."/>
            <person name="Friml J."/>
            <person name="Beilby M."/>
            <person name="Dolan L."/>
            <person name="Kohara Y."/>
            <person name="Sugano S."/>
            <person name="Fujiyama A."/>
            <person name="Delaux P.-M."/>
            <person name="Quint M."/>
            <person name="TheiBen G."/>
            <person name="Hagemann M."/>
            <person name="Harholt J."/>
            <person name="Dunand C."/>
            <person name="Zachgo S."/>
            <person name="Langdale J."/>
            <person name="Maumus F."/>
            <person name="Straeten D.V.D."/>
            <person name="Gould S.B."/>
            <person name="Rensing S.A."/>
        </authorList>
    </citation>
    <scope>NUCLEOTIDE SEQUENCE [LARGE SCALE GENOMIC DNA]</scope>
    <source>
        <strain evidence="8 9">S276</strain>
    </source>
</reference>
<dbReference type="GO" id="GO:0046856">
    <property type="term" value="P:phosphatidylinositol dephosphorylation"/>
    <property type="evidence" value="ECO:0007669"/>
    <property type="project" value="EnsemblPlants"/>
</dbReference>
<organism evidence="8 9">
    <name type="scientific">Chara braunii</name>
    <name type="common">Braun's stonewort</name>
    <dbReference type="NCBI Taxonomy" id="69332"/>
    <lineage>
        <taxon>Eukaryota</taxon>
        <taxon>Viridiplantae</taxon>
        <taxon>Streptophyta</taxon>
        <taxon>Charophyceae</taxon>
        <taxon>Charales</taxon>
        <taxon>Characeae</taxon>
        <taxon>Chara</taxon>
    </lineage>
</organism>
<comment type="similarity">
    <text evidence="1">Belongs to the PTEN phosphatase protein family.</text>
</comment>
<dbReference type="PROSITE" id="PS00383">
    <property type="entry name" value="TYR_PHOSPHATASE_1"/>
    <property type="match status" value="1"/>
</dbReference>
<feature type="domain" description="C2 tensin-type" evidence="7">
    <location>
        <begin position="260"/>
        <end position="377"/>
    </location>
</feature>
<dbReference type="Gene3D" id="2.60.40.1110">
    <property type="match status" value="1"/>
</dbReference>
<evidence type="ECO:0000259" key="6">
    <source>
        <dbReference type="PROSITE" id="PS51181"/>
    </source>
</evidence>
<dbReference type="InterPro" id="IPR029023">
    <property type="entry name" value="Tensin_phosphatase"/>
</dbReference>
<protein>
    <recommendedName>
        <fullName evidence="10">Phosphatidylinositol-3,4,5-trisphosphate 3-phosphatase</fullName>
    </recommendedName>
</protein>
<evidence type="ECO:0000313" key="9">
    <source>
        <dbReference type="Proteomes" id="UP000265515"/>
    </source>
</evidence>
<dbReference type="GO" id="GO:0016314">
    <property type="term" value="F:phosphatidylinositol-3,4,5-trisphosphate 3-phosphatase activity"/>
    <property type="evidence" value="ECO:0007669"/>
    <property type="project" value="TreeGrafter"/>
</dbReference>
<dbReference type="Gramene" id="GBG62257">
    <property type="protein sequence ID" value="GBG62257"/>
    <property type="gene ID" value="CBR_g29865"/>
</dbReference>
<evidence type="ECO:0000256" key="1">
    <source>
        <dbReference type="ARBA" id="ARBA00007881"/>
    </source>
</evidence>
<dbReference type="Proteomes" id="UP000265515">
    <property type="component" value="Unassembled WGS sequence"/>
</dbReference>
<dbReference type="OMA" id="QKTCLDY"/>
<dbReference type="OrthoDB" id="266663at2759"/>
<comment type="caution">
    <text evidence="8">The sequence shown here is derived from an EMBL/GenBank/DDBJ whole genome shotgun (WGS) entry which is preliminary data.</text>
</comment>
<name>A0A388JWW4_CHABU</name>
<gene>
    <name evidence="8" type="ORF">CBR_g29865</name>
</gene>
<dbReference type="SMART" id="SM01326">
    <property type="entry name" value="PTEN_C2"/>
    <property type="match status" value="1"/>
</dbReference>
<evidence type="ECO:0008006" key="10">
    <source>
        <dbReference type="Google" id="ProtNLM"/>
    </source>
</evidence>
<keyword evidence="3" id="KW-0904">Protein phosphatase</keyword>
<evidence type="ECO:0000259" key="5">
    <source>
        <dbReference type="PROSITE" id="PS50056"/>
    </source>
</evidence>
<accession>A0A388JWW4</accession>
<proteinExistence type="inferred from homology"/>
<evidence type="ECO:0000313" key="8">
    <source>
        <dbReference type="EMBL" id="GBG62257.1"/>
    </source>
</evidence>
<feature type="domain" description="Phosphatase tensin-type" evidence="6">
    <location>
        <begin position="16"/>
        <end position="186"/>
    </location>
</feature>
<dbReference type="Gene3D" id="3.90.190.10">
    <property type="entry name" value="Protein tyrosine phosphatase superfamily"/>
    <property type="match status" value="1"/>
</dbReference>
<dbReference type="Pfam" id="PF10409">
    <property type="entry name" value="PTEN_C2"/>
    <property type="match status" value="1"/>
</dbReference>
<dbReference type="InterPro" id="IPR051281">
    <property type="entry name" value="Dual-spec_lipid-protein_phosph"/>
</dbReference>
<dbReference type="GO" id="GO:0004725">
    <property type="term" value="F:protein tyrosine phosphatase activity"/>
    <property type="evidence" value="ECO:0007669"/>
    <property type="project" value="EnsemblPlants"/>
</dbReference>
<dbReference type="SUPFAM" id="SSF52799">
    <property type="entry name" value="(Phosphotyrosine protein) phosphatases II"/>
    <property type="match status" value="1"/>
</dbReference>
<dbReference type="PANTHER" id="PTHR12305">
    <property type="entry name" value="PHOSPHATASE WITH HOMOLOGY TO TENSIN"/>
    <property type="match status" value="1"/>
</dbReference>
<dbReference type="AlphaFoldDB" id="A0A388JWW4"/>
<dbReference type="STRING" id="69332.A0A388JWW4"/>
<dbReference type="PROSITE" id="PS51182">
    <property type="entry name" value="C2_TENSIN"/>
    <property type="match status" value="1"/>
</dbReference>
<dbReference type="CDD" id="cd14509">
    <property type="entry name" value="PTP_PTEN"/>
    <property type="match status" value="1"/>
</dbReference>
<keyword evidence="2" id="KW-0378">Hydrolase</keyword>
<dbReference type="EMBL" id="BFEA01000027">
    <property type="protein sequence ID" value="GBG62257.1"/>
    <property type="molecule type" value="Genomic_DNA"/>
</dbReference>
<dbReference type="PROSITE" id="PS51181">
    <property type="entry name" value="PPASE_TENSIN"/>
    <property type="match status" value="1"/>
</dbReference>
<evidence type="ECO:0000256" key="4">
    <source>
        <dbReference type="ARBA" id="ARBA00023098"/>
    </source>
</evidence>
<evidence type="ECO:0000256" key="3">
    <source>
        <dbReference type="ARBA" id="ARBA00022912"/>
    </source>
</evidence>
<feature type="domain" description="Tyrosine specific protein phosphatases" evidence="5">
    <location>
        <begin position="101"/>
        <end position="160"/>
    </location>
</feature>
<dbReference type="SUPFAM" id="SSF49562">
    <property type="entry name" value="C2 domain (Calcium/lipid-binding domain, CaLB)"/>
    <property type="match status" value="1"/>
</dbReference>
<dbReference type="PROSITE" id="PS50056">
    <property type="entry name" value="TYR_PHOSPHATASE_2"/>
    <property type="match status" value="1"/>
</dbReference>
<dbReference type="InterPro" id="IPR035892">
    <property type="entry name" value="C2_domain_sf"/>
</dbReference>
<evidence type="ECO:0000259" key="7">
    <source>
        <dbReference type="PROSITE" id="PS51182"/>
    </source>
</evidence>
<dbReference type="InterPro" id="IPR029021">
    <property type="entry name" value="Prot-tyrosine_phosphatase-like"/>
</dbReference>
<evidence type="ECO:0000256" key="2">
    <source>
        <dbReference type="ARBA" id="ARBA00022801"/>
    </source>
</evidence>
<dbReference type="Pfam" id="PF22785">
    <property type="entry name" value="Tc-R-P"/>
    <property type="match status" value="1"/>
</dbReference>